<comment type="caution">
    <text evidence="6">The sequence shown here is derived from an EMBL/GenBank/DDBJ whole genome shotgun (WGS) entry which is preliminary data.</text>
</comment>
<protein>
    <submittedName>
        <fullName evidence="6">3'-5' exonuclease</fullName>
    </submittedName>
</protein>
<dbReference type="SUPFAM" id="SSF52540">
    <property type="entry name" value="P-loop containing nucleoside triphosphate hydrolases"/>
    <property type="match status" value="1"/>
</dbReference>
<evidence type="ECO:0000256" key="2">
    <source>
        <dbReference type="ARBA" id="ARBA00022801"/>
    </source>
</evidence>
<evidence type="ECO:0000259" key="5">
    <source>
        <dbReference type="PROSITE" id="PS50965"/>
    </source>
</evidence>
<dbReference type="PANTHER" id="PTHR11070">
    <property type="entry name" value="UVRD / RECB / PCRA DNA HELICASE FAMILY MEMBER"/>
    <property type="match status" value="1"/>
</dbReference>
<feature type="domain" description="NERD" evidence="5">
    <location>
        <begin position="12"/>
        <end position="126"/>
    </location>
</feature>
<dbReference type="InterPro" id="IPR000212">
    <property type="entry name" value="DNA_helicase_UvrD/REP"/>
</dbReference>
<gene>
    <name evidence="6" type="ORF">WMW72_20830</name>
</gene>
<keyword evidence="2" id="KW-0378">Hydrolase</keyword>
<keyword evidence="1" id="KW-0547">Nucleotide-binding</keyword>
<dbReference type="PANTHER" id="PTHR11070:SF2">
    <property type="entry name" value="ATP-DEPENDENT DNA HELICASE SRS2"/>
    <property type="match status" value="1"/>
</dbReference>
<dbReference type="InterPro" id="IPR027417">
    <property type="entry name" value="P-loop_NTPase"/>
</dbReference>
<dbReference type="Gene3D" id="3.40.50.300">
    <property type="entry name" value="P-loop containing nucleotide triphosphate hydrolases"/>
    <property type="match status" value="2"/>
</dbReference>
<organism evidence="6 7">
    <name type="scientific">Paenibacillus filicis</name>
    <dbReference type="NCBI Taxonomy" id="669464"/>
    <lineage>
        <taxon>Bacteria</taxon>
        <taxon>Bacillati</taxon>
        <taxon>Bacillota</taxon>
        <taxon>Bacilli</taxon>
        <taxon>Bacillales</taxon>
        <taxon>Paenibacillaceae</taxon>
        <taxon>Paenibacillus</taxon>
    </lineage>
</organism>
<keyword evidence="6" id="KW-0540">Nuclease</keyword>
<dbReference type="Pfam" id="PF08378">
    <property type="entry name" value="NERD"/>
    <property type="match status" value="1"/>
</dbReference>
<keyword evidence="6" id="KW-0269">Exonuclease</keyword>
<keyword evidence="7" id="KW-1185">Reference proteome</keyword>
<evidence type="ECO:0000256" key="3">
    <source>
        <dbReference type="ARBA" id="ARBA00022806"/>
    </source>
</evidence>
<proteinExistence type="predicted"/>
<name>A0ABU9DNA9_9BACL</name>
<evidence type="ECO:0000313" key="6">
    <source>
        <dbReference type="EMBL" id="MEK8130355.1"/>
    </source>
</evidence>
<dbReference type="EMBL" id="JBBPCC010000014">
    <property type="protein sequence ID" value="MEK8130355.1"/>
    <property type="molecule type" value="Genomic_DNA"/>
</dbReference>
<dbReference type="GO" id="GO:0004527">
    <property type="term" value="F:exonuclease activity"/>
    <property type="evidence" value="ECO:0007669"/>
    <property type="project" value="UniProtKB-KW"/>
</dbReference>
<keyword evidence="3" id="KW-0347">Helicase</keyword>
<dbReference type="PROSITE" id="PS50965">
    <property type="entry name" value="NERD"/>
    <property type="match status" value="1"/>
</dbReference>
<accession>A0ABU9DNA9</accession>
<dbReference type="InterPro" id="IPR014017">
    <property type="entry name" value="DNA_helicase_UvrD-like_C"/>
</dbReference>
<dbReference type="InterPro" id="IPR011528">
    <property type="entry name" value="NERD"/>
</dbReference>
<evidence type="ECO:0000256" key="4">
    <source>
        <dbReference type="ARBA" id="ARBA00022840"/>
    </source>
</evidence>
<dbReference type="Pfam" id="PF13361">
    <property type="entry name" value="UvrD_C"/>
    <property type="match status" value="2"/>
</dbReference>
<sequence>MAYMVPDTIPRLAIAGERILFQTLREDLPSDYIVYYKPEIQGRRPDFVVIGPDLGLVVLEVRDYTRNMLQEMDQNEWALYTAKGDLTTVKSPLKQARDHAQHLEKQLRRDKVLIQLQGVQAGQLKFACGFGAVFTRMKRADFVRYDLYEMIPADFVFCQDEIDPEEDGYSQENLVEKLLGMFSVWSRRFYRLTSGDVRAIRHRISPQISIGTEGARPISFQDQMLLSLHNIQTMDMHQETLAEHLGDRHRLIRGVAGSGKTILLAGRAKMLAKLHPNWKILVLCYGIPLSLRLRQMIDRMLEQPVDLFDLIQLREETPEMISSRIEVYNFREWLRNKLQTREEHIPILLDMLQKKEAILPTYDAILIDEGQEFESDWLRLLGQVLNPATQSLLLVEDRAQSGFKRKTSLAQDTGLDFRGRSKVLTINYRNTTQIVQFAWDFYNKHSQLKNKMKLGTARGVEIIPPQSTRRRGPEPRIVRCASFVEEMQDVAAQIELLHRERHMPYDEMLILYRVKDNHKQSFIDDIQGQLLKSNIPFTRMKESMDGKDGFTHREETVKLSTIDGAKGLDFRAVFIVNIENMPFSLEEVEEREVSLFYIGMTRALDWLSLSYSGESTFTKYLEEIRVGRKRESDPNSRMG</sequence>
<dbReference type="RefSeq" id="WP_341417489.1">
    <property type="nucleotide sequence ID" value="NZ_JBBPCC010000014.1"/>
</dbReference>
<evidence type="ECO:0000313" key="7">
    <source>
        <dbReference type="Proteomes" id="UP001469365"/>
    </source>
</evidence>
<dbReference type="Pfam" id="PF13245">
    <property type="entry name" value="AAA_19"/>
    <property type="match status" value="1"/>
</dbReference>
<evidence type="ECO:0000256" key="1">
    <source>
        <dbReference type="ARBA" id="ARBA00022741"/>
    </source>
</evidence>
<reference evidence="6 7" key="1">
    <citation type="submission" date="2024-04" db="EMBL/GenBank/DDBJ databases">
        <title>draft genome sequnece of Paenibacillus filicis.</title>
        <authorList>
            <person name="Kim D.-U."/>
        </authorList>
    </citation>
    <scope>NUCLEOTIDE SEQUENCE [LARGE SCALE GENOMIC DNA]</scope>
    <source>
        <strain evidence="6 7">KACC14197</strain>
    </source>
</reference>
<keyword evidence="4" id="KW-0067">ATP-binding</keyword>
<dbReference type="Proteomes" id="UP001469365">
    <property type="component" value="Unassembled WGS sequence"/>
</dbReference>